<gene>
    <name evidence="2" type="ORF">NMOB1V02_LOCUS12813</name>
</gene>
<feature type="domain" description="Protein inscuteable homologue C-terminal" evidence="1">
    <location>
        <begin position="31"/>
        <end position="128"/>
    </location>
</feature>
<dbReference type="GO" id="GO:0000132">
    <property type="term" value="P:establishment of mitotic spindle orientation"/>
    <property type="evidence" value="ECO:0007669"/>
    <property type="project" value="TreeGrafter"/>
</dbReference>
<evidence type="ECO:0000313" key="2">
    <source>
        <dbReference type="EMBL" id="CAD7285211.1"/>
    </source>
</evidence>
<sequence length="130" mass="14055">AGGIEVLADILCDIGDDPTTSRTNCIRGDERLQQERTEAAGVLAQVTSPWIEENHHLGGLQDHLRRIVVALTELCKNGGDEERFLLASASLANLSFLAPEAIDIMRDISAAQVLIAAATNYQIVVFAKDQ</sequence>
<dbReference type="InterPro" id="IPR045789">
    <property type="entry name" value="Insc_C"/>
</dbReference>
<dbReference type="GO" id="GO:0008356">
    <property type="term" value="P:asymmetric cell division"/>
    <property type="evidence" value="ECO:0007669"/>
    <property type="project" value="InterPro"/>
</dbReference>
<feature type="non-terminal residue" evidence="2">
    <location>
        <position position="1"/>
    </location>
</feature>
<name>A0A7R9GL04_9CRUS</name>
<accession>A0A7R9GL04</accession>
<dbReference type="OrthoDB" id="5796379at2759"/>
<dbReference type="Proteomes" id="UP000678499">
    <property type="component" value="Unassembled WGS sequence"/>
</dbReference>
<protein>
    <recommendedName>
        <fullName evidence="1">Protein inscuteable homologue C-terminal domain-containing protein</fullName>
    </recommendedName>
</protein>
<dbReference type="PANTHER" id="PTHR21386:SF0">
    <property type="entry name" value="PROTEIN INSCUTEABLE HOMOLOG"/>
    <property type="match status" value="1"/>
</dbReference>
<proteinExistence type="predicted"/>
<organism evidence="2">
    <name type="scientific">Notodromas monacha</name>
    <dbReference type="NCBI Taxonomy" id="399045"/>
    <lineage>
        <taxon>Eukaryota</taxon>
        <taxon>Metazoa</taxon>
        <taxon>Ecdysozoa</taxon>
        <taxon>Arthropoda</taxon>
        <taxon>Crustacea</taxon>
        <taxon>Oligostraca</taxon>
        <taxon>Ostracoda</taxon>
        <taxon>Podocopa</taxon>
        <taxon>Podocopida</taxon>
        <taxon>Cypridocopina</taxon>
        <taxon>Cypridoidea</taxon>
        <taxon>Cyprididae</taxon>
        <taxon>Notodromas</taxon>
    </lineage>
</organism>
<reference evidence="2" key="1">
    <citation type="submission" date="2020-11" db="EMBL/GenBank/DDBJ databases">
        <authorList>
            <person name="Tran Van P."/>
        </authorList>
    </citation>
    <scope>NUCLEOTIDE SEQUENCE</scope>
</reference>
<dbReference type="InterPro" id="IPR039921">
    <property type="entry name" value="Inscuteable"/>
</dbReference>
<dbReference type="GO" id="GO:0045179">
    <property type="term" value="C:apical cortex"/>
    <property type="evidence" value="ECO:0007669"/>
    <property type="project" value="TreeGrafter"/>
</dbReference>
<dbReference type="GO" id="GO:0009786">
    <property type="term" value="P:regulation of asymmetric cell division"/>
    <property type="evidence" value="ECO:0007669"/>
    <property type="project" value="TreeGrafter"/>
</dbReference>
<dbReference type="EMBL" id="CAJPEX010012530">
    <property type="protein sequence ID" value="CAG0925363.1"/>
    <property type="molecule type" value="Genomic_DNA"/>
</dbReference>
<evidence type="ECO:0000259" key="1">
    <source>
        <dbReference type="Pfam" id="PF19427"/>
    </source>
</evidence>
<dbReference type="Pfam" id="PF19427">
    <property type="entry name" value="Insc_C"/>
    <property type="match status" value="1"/>
</dbReference>
<dbReference type="GO" id="GO:0008093">
    <property type="term" value="F:cytoskeletal anchor activity"/>
    <property type="evidence" value="ECO:0007669"/>
    <property type="project" value="TreeGrafter"/>
</dbReference>
<evidence type="ECO:0000313" key="3">
    <source>
        <dbReference type="Proteomes" id="UP000678499"/>
    </source>
</evidence>
<dbReference type="GO" id="GO:0045176">
    <property type="term" value="P:apical protein localization"/>
    <property type="evidence" value="ECO:0007669"/>
    <property type="project" value="TreeGrafter"/>
</dbReference>
<feature type="non-terminal residue" evidence="2">
    <location>
        <position position="130"/>
    </location>
</feature>
<dbReference type="EMBL" id="OA894567">
    <property type="protein sequence ID" value="CAD7285211.1"/>
    <property type="molecule type" value="Genomic_DNA"/>
</dbReference>
<dbReference type="PANTHER" id="PTHR21386">
    <property type="entry name" value="INSCUTEABLE"/>
    <property type="match status" value="1"/>
</dbReference>
<dbReference type="AlphaFoldDB" id="A0A7R9GL04"/>
<keyword evidence="3" id="KW-1185">Reference proteome</keyword>